<evidence type="ECO:0000313" key="3">
    <source>
        <dbReference type="Proteomes" id="UP000800039"/>
    </source>
</evidence>
<protein>
    <submittedName>
        <fullName evidence="2">SEC1 family transport protein-like protein SLY1</fullName>
    </submittedName>
</protein>
<dbReference type="InterPro" id="IPR001619">
    <property type="entry name" value="Sec1-like"/>
</dbReference>
<dbReference type="InterPro" id="IPR043127">
    <property type="entry name" value="Sec-1-like_dom3a"/>
</dbReference>
<evidence type="ECO:0000256" key="1">
    <source>
        <dbReference type="ARBA" id="ARBA00009884"/>
    </source>
</evidence>
<dbReference type="InterPro" id="IPR036045">
    <property type="entry name" value="Sec1-like_sf"/>
</dbReference>
<keyword evidence="3" id="KW-1185">Reference proteome</keyword>
<dbReference type="GeneID" id="63854108"/>
<dbReference type="Gene3D" id="3.90.830.10">
    <property type="entry name" value="Syntaxin Binding Protein 1, Chain A, domain 2"/>
    <property type="match status" value="1"/>
</dbReference>
<dbReference type="Gene3D" id="3.40.50.2060">
    <property type="match status" value="1"/>
</dbReference>
<dbReference type="RefSeq" id="XP_040787801.1">
    <property type="nucleotide sequence ID" value="XM_040936858.1"/>
</dbReference>
<proteinExistence type="inferred from homology"/>
<name>A0A9P4GFR3_9PLEO</name>
<dbReference type="PANTHER" id="PTHR11679">
    <property type="entry name" value="VESICLE PROTEIN SORTING-ASSOCIATED"/>
    <property type="match status" value="1"/>
</dbReference>
<dbReference type="InterPro" id="IPR027482">
    <property type="entry name" value="Sec1-like_dom2"/>
</dbReference>
<reference evidence="2" key="1">
    <citation type="submission" date="2020-01" db="EMBL/GenBank/DDBJ databases">
        <authorList>
            <consortium name="DOE Joint Genome Institute"/>
            <person name="Haridas S."/>
            <person name="Albert R."/>
            <person name="Binder M."/>
            <person name="Bloem J."/>
            <person name="Labutti K."/>
            <person name="Salamov A."/>
            <person name="Andreopoulos B."/>
            <person name="Baker S.E."/>
            <person name="Barry K."/>
            <person name="Bills G."/>
            <person name="Bluhm B.H."/>
            <person name="Cannon C."/>
            <person name="Castanera R."/>
            <person name="Culley D.E."/>
            <person name="Daum C."/>
            <person name="Ezra D."/>
            <person name="Gonzalez J.B."/>
            <person name="Henrissat B."/>
            <person name="Kuo A."/>
            <person name="Liang C."/>
            <person name="Lipzen A."/>
            <person name="Lutzoni F."/>
            <person name="Magnuson J."/>
            <person name="Mondo S."/>
            <person name="Nolan M."/>
            <person name="Ohm R."/>
            <person name="Pangilinan J."/>
            <person name="Park H.-J."/>
            <person name="Ramirez L."/>
            <person name="Alfaro M."/>
            <person name="Sun H."/>
            <person name="Tritt A."/>
            <person name="Yoshinaga Y."/>
            <person name="Zwiers L.-H."/>
            <person name="Turgeon B.G."/>
            <person name="Goodwin S.B."/>
            <person name="Spatafora J.W."/>
            <person name="Crous P.W."/>
            <person name="Grigoriev I.V."/>
        </authorList>
    </citation>
    <scope>NUCLEOTIDE SEQUENCE</scope>
    <source>
        <strain evidence="2">CBS 394.84</strain>
    </source>
</reference>
<dbReference type="SUPFAM" id="SSF56815">
    <property type="entry name" value="Sec1/munc18-like (SM) proteins"/>
    <property type="match status" value="1"/>
</dbReference>
<dbReference type="Pfam" id="PF00995">
    <property type="entry name" value="Sec1"/>
    <property type="match status" value="1"/>
</dbReference>
<dbReference type="InterPro" id="IPR043154">
    <property type="entry name" value="Sec-1-like_dom1"/>
</dbReference>
<sequence>MASTLEPPSLRRQQIASLKRLLNLNQPTETDAQDGEGNEASSTSPVWKILILDGAARDTVASVLHVNDLRAAGVTIHLNLHTKRHPIPDTPVIYLVEPNTQNLEIITNDLAQGLYSPAYLNFLSSIPREHLESLGAQMVATGTAEHVAQLYDQHLNFVVADDNLFHLNQKGAYHTINSSQTPDQELDKVIDQVVSGLFSVVVTMGVVPIIRCPKGGAAEQVAAMLDRKLRDHLLNSGNKLFSSSASRPVLILVDRNLDLVPMLSHSWIYQSLVYDVLDFHLGKVSMSVPVDKDHPEKGAKKQTYDLTASDYFWARNASLPFPNVADDVTNEWNKYQADADNITKKTGTSSIEDIDGDTKFAAHLKGAMALLPELRERKTIIENHMSILEHVMEGLKNRKIDFYFTEEEELAKRTKAQVLDIIKDSDKGNEPLDKLRLFLQYYLTADQEFSRADLDSFTQALATAGCADTSAISYVKTVRQLTRMTMIAAPTQQSSGGQPPKAWGGFSGLSLVTDRFKEAGLSANFDGVLSGIKNFLPKNTDLTLTSITQSLMAPEAASSGALTKTESYLFFDPRSANARGTLPQASQSRNQQTVRGIDASFGQRRQGFSEAICFVVGGGAMDEFQNLQDWATRASVAGTKRRIVYGSTALYNSAEFIGELAQLGKESA</sequence>
<accession>A0A9P4GFR3</accession>
<comment type="caution">
    <text evidence="2">The sequence shown here is derived from an EMBL/GenBank/DDBJ whole genome shotgun (WGS) entry which is preliminary data.</text>
</comment>
<organism evidence="2 3">
    <name type="scientific">Cucurbitaria berberidis CBS 394.84</name>
    <dbReference type="NCBI Taxonomy" id="1168544"/>
    <lineage>
        <taxon>Eukaryota</taxon>
        <taxon>Fungi</taxon>
        <taxon>Dikarya</taxon>
        <taxon>Ascomycota</taxon>
        <taxon>Pezizomycotina</taxon>
        <taxon>Dothideomycetes</taxon>
        <taxon>Pleosporomycetidae</taxon>
        <taxon>Pleosporales</taxon>
        <taxon>Pleosporineae</taxon>
        <taxon>Cucurbitariaceae</taxon>
        <taxon>Cucurbitaria</taxon>
    </lineage>
</organism>
<dbReference type="OrthoDB" id="10251230at2759"/>
<dbReference type="PIRSF" id="PIRSF005715">
    <property type="entry name" value="VPS45_Sec1"/>
    <property type="match status" value="1"/>
</dbReference>
<dbReference type="Gene3D" id="3.40.50.1910">
    <property type="match status" value="1"/>
</dbReference>
<dbReference type="Proteomes" id="UP000800039">
    <property type="component" value="Unassembled WGS sequence"/>
</dbReference>
<dbReference type="EMBL" id="ML976616">
    <property type="protein sequence ID" value="KAF1845238.1"/>
    <property type="molecule type" value="Genomic_DNA"/>
</dbReference>
<evidence type="ECO:0000313" key="2">
    <source>
        <dbReference type="EMBL" id="KAF1845238.1"/>
    </source>
</evidence>
<dbReference type="GO" id="GO:0016192">
    <property type="term" value="P:vesicle-mediated transport"/>
    <property type="evidence" value="ECO:0007669"/>
    <property type="project" value="InterPro"/>
</dbReference>
<comment type="similarity">
    <text evidence="1">Belongs to the STXBP/unc-18/SEC1 family.</text>
</comment>
<dbReference type="Gene3D" id="1.25.40.60">
    <property type="match status" value="1"/>
</dbReference>
<dbReference type="AlphaFoldDB" id="A0A9P4GFR3"/>
<gene>
    <name evidence="2" type="ORF">K460DRAFT_405504</name>
</gene>